<evidence type="ECO:0000313" key="12">
    <source>
        <dbReference type="EMBL" id="CAL1536569.1"/>
    </source>
</evidence>
<keyword evidence="5 10" id="KW-0663">Pyridoxal phosphate</keyword>
<accession>A0AAV2HSX0</accession>
<dbReference type="GO" id="GO:0004058">
    <property type="term" value="F:aromatic-L-amino-acid decarboxylase activity"/>
    <property type="evidence" value="ECO:0007669"/>
    <property type="project" value="TreeGrafter"/>
</dbReference>
<keyword evidence="4" id="KW-0210">Decarboxylase</keyword>
<dbReference type="PANTHER" id="PTHR11999:SF167">
    <property type="entry name" value="AROMATIC-L-AMINO-ACID DECARBOXYLASE"/>
    <property type="match status" value="1"/>
</dbReference>
<evidence type="ECO:0000256" key="5">
    <source>
        <dbReference type="ARBA" id="ARBA00022898"/>
    </source>
</evidence>
<dbReference type="SUPFAM" id="SSF53383">
    <property type="entry name" value="PLP-dependent transferases"/>
    <property type="match status" value="1"/>
</dbReference>
<feature type="non-terminal residue" evidence="12">
    <location>
        <position position="1"/>
    </location>
</feature>
<comment type="similarity">
    <text evidence="11">Belongs to the group II decarboxylase family.</text>
</comment>
<evidence type="ECO:0000256" key="3">
    <source>
        <dbReference type="ARBA" id="ARBA00022584"/>
    </source>
</evidence>
<dbReference type="GO" id="GO:0030170">
    <property type="term" value="F:pyridoxal phosphate binding"/>
    <property type="evidence" value="ECO:0007669"/>
    <property type="project" value="InterPro"/>
</dbReference>
<dbReference type="Proteomes" id="UP001497497">
    <property type="component" value="Unassembled WGS sequence"/>
</dbReference>
<dbReference type="GO" id="GO:0042427">
    <property type="term" value="P:serotonin biosynthetic process"/>
    <property type="evidence" value="ECO:0007669"/>
    <property type="project" value="TreeGrafter"/>
</dbReference>
<dbReference type="EMBL" id="CAXITT010000233">
    <property type="protein sequence ID" value="CAL1536569.1"/>
    <property type="molecule type" value="Genomic_DNA"/>
</dbReference>
<evidence type="ECO:0000256" key="8">
    <source>
        <dbReference type="ARBA" id="ARBA00040968"/>
    </source>
</evidence>
<evidence type="ECO:0000256" key="9">
    <source>
        <dbReference type="ARBA" id="ARBA00041275"/>
    </source>
</evidence>
<reference evidence="12 13" key="1">
    <citation type="submission" date="2024-04" db="EMBL/GenBank/DDBJ databases">
        <authorList>
            <consortium name="Genoscope - CEA"/>
            <person name="William W."/>
        </authorList>
    </citation>
    <scope>NUCLEOTIDE SEQUENCE [LARGE SCALE GENOMIC DNA]</scope>
</reference>
<dbReference type="GO" id="GO:0019752">
    <property type="term" value="P:carboxylic acid metabolic process"/>
    <property type="evidence" value="ECO:0007669"/>
    <property type="project" value="InterPro"/>
</dbReference>
<evidence type="ECO:0000256" key="1">
    <source>
        <dbReference type="ARBA" id="ARBA00001933"/>
    </source>
</evidence>
<dbReference type="EC" id="4.1.1.28" evidence="7"/>
<name>A0AAV2HSX0_LYMST</name>
<dbReference type="InterPro" id="IPR015421">
    <property type="entry name" value="PyrdxlP-dep_Trfase_major"/>
</dbReference>
<dbReference type="Gene3D" id="3.40.640.10">
    <property type="entry name" value="Type I PLP-dependent aspartate aminotransferase-like (Major domain)"/>
    <property type="match status" value="1"/>
</dbReference>
<dbReference type="InterPro" id="IPR015424">
    <property type="entry name" value="PyrdxlP-dep_Trfase"/>
</dbReference>
<keyword evidence="6 11" id="KW-0456">Lyase</keyword>
<comment type="subunit">
    <text evidence="2">Homodimer.</text>
</comment>
<organism evidence="12 13">
    <name type="scientific">Lymnaea stagnalis</name>
    <name type="common">Great pond snail</name>
    <name type="synonym">Helix stagnalis</name>
    <dbReference type="NCBI Taxonomy" id="6523"/>
    <lineage>
        <taxon>Eukaryota</taxon>
        <taxon>Metazoa</taxon>
        <taxon>Spiralia</taxon>
        <taxon>Lophotrochozoa</taxon>
        <taxon>Mollusca</taxon>
        <taxon>Gastropoda</taxon>
        <taxon>Heterobranchia</taxon>
        <taxon>Euthyneura</taxon>
        <taxon>Panpulmonata</taxon>
        <taxon>Hygrophila</taxon>
        <taxon>Lymnaeoidea</taxon>
        <taxon>Lymnaeidae</taxon>
        <taxon>Lymnaea</taxon>
    </lineage>
</organism>
<comment type="caution">
    <text evidence="12">The sequence shown here is derived from an EMBL/GenBank/DDBJ whole genome shotgun (WGS) entry which is preliminary data.</text>
</comment>
<dbReference type="Pfam" id="PF00282">
    <property type="entry name" value="Pyridoxal_deC"/>
    <property type="match status" value="1"/>
</dbReference>
<sequence>ATLGTTSTCGVDNLLELGPICSTHDIWMHVDAAYAGSAFICPEFRPLLDGVEHAMSFNFNPYKWMQVTFDGSALWFKDSQLVSEAFEVNPIYLKRETEDLGQDMPEFRHWQIPLGARFRSLKIWFVLRMFGVSGLQDQIRK</sequence>
<keyword evidence="3" id="KW-0127">Catecholamine biosynthesis</keyword>
<dbReference type="GO" id="GO:0006584">
    <property type="term" value="P:catecholamine metabolic process"/>
    <property type="evidence" value="ECO:0007669"/>
    <property type="project" value="TreeGrafter"/>
</dbReference>
<evidence type="ECO:0000313" key="13">
    <source>
        <dbReference type="Proteomes" id="UP001497497"/>
    </source>
</evidence>
<dbReference type="PANTHER" id="PTHR11999">
    <property type="entry name" value="GROUP II PYRIDOXAL-5-PHOSPHATE DECARBOXYLASE"/>
    <property type="match status" value="1"/>
</dbReference>
<proteinExistence type="inferred from homology"/>
<protein>
    <recommendedName>
        <fullName evidence="8">Aromatic-L-amino-acid decarboxylase</fullName>
        <ecNumber evidence="7">4.1.1.28</ecNumber>
    </recommendedName>
    <alternativeName>
        <fullName evidence="9">DOPA decarboxylase</fullName>
    </alternativeName>
</protein>
<feature type="modified residue" description="N6-(pyridoxal phosphate)lysine" evidence="10">
    <location>
        <position position="63"/>
    </location>
</feature>
<evidence type="ECO:0000256" key="10">
    <source>
        <dbReference type="PIRSR" id="PIRSR602129-50"/>
    </source>
</evidence>
<evidence type="ECO:0000256" key="11">
    <source>
        <dbReference type="RuleBase" id="RU000382"/>
    </source>
</evidence>
<evidence type="ECO:0000256" key="2">
    <source>
        <dbReference type="ARBA" id="ARBA00011738"/>
    </source>
</evidence>
<dbReference type="AlphaFoldDB" id="A0AAV2HSX0"/>
<feature type="non-terminal residue" evidence="12">
    <location>
        <position position="141"/>
    </location>
</feature>
<dbReference type="GO" id="GO:0005737">
    <property type="term" value="C:cytoplasm"/>
    <property type="evidence" value="ECO:0007669"/>
    <property type="project" value="TreeGrafter"/>
</dbReference>
<evidence type="ECO:0000256" key="4">
    <source>
        <dbReference type="ARBA" id="ARBA00022793"/>
    </source>
</evidence>
<gene>
    <name evidence="12" type="ORF">GSLYS_00010482001</name>
</gene>
<evidence type="ECO:0000256" key="6">
    <source>
        <dbReference type="ARBA" id="ARBA00023239"/>
    </source>
</evidence>
<comment type="cofactor">
    <cofactor evidence="1 10 11">
        <name>pyridoxal 5'-phosphate</name>
        <dbReference type="ChEBI" id="CHEBI:597326"/>
    </cofactor>
</comment>
<evidence type="ECO:0000256" key="7">
    <source>
        <dbReference type="ARBA" id="ARBA00038886"/>
    </source>
</evidence>
<dbReference type="InterPro" id="IPR010977">
    <property type="entry name" value="Aromatic_deC"/>
</dbReference>
<keyword evidence="13" id="KW-1185">Reference proteome</keyword>
<dbReference type="InterPro" id="IPR002129">
    <property type="entry name" value="PyrdxlP-dep_de-COase"/>
</dbReference>